<keyword evidence="2" id="KW-1185">Reference proteome</keyword>
<accession>A0A3B7M9G2</accession>
<evidence type="ECO:0000313" key="1">
    <source>
        <dbReference type="EMBL" id="AXY67263.1"/>
    </source>
</evidence>
<gene>
    <name evidence="1" type="ORF">D3A95_01040</name>
</gene>
<dbReference type="KEGG" id="tsq:D3A95_01040"/>
<sequence length="67" mass="7898">MNAQATISILAEIPEELHETLKYYLERHPDWDQDRVFVAALSLFLLQNGECDRRTARVYLDSLFKRS</sequence>
<dbReference type="AlphaFoldDB" id="A0A3B7M9G2"/>
<name>A0A3B7M9G2_9CYAN</name>
<proteinExistence type="predicted"/>
<dbReference type="InterPro" id="IPR021231">
    <property type="entry name" value="DUF2811"/>
</dbReference>
<evidence type="ECO:0000313" key="2">
    <source>
        <dbReference type="Proteomes" id="UP000261812"/>
    </source>
</evidence>
<dbReference type="Pfam" id="PF10929">
    <property type="entry name" value="DUF2811"/>
    <property type="match status" value="1"/>
</dbReference>
<dbReference type="EMBL" id="CP032152">
    <property type="protein sequence ID" value="AXY67263.1"/>
    <property type="molecule type" value="Genomic_DNA"/>
</dbReference>
<reference evidence="2" key="1">
    <citation type="submission" date="2018-09" db="EMBL/GenBank/DDBJ databases">
        <title>Complete genome sequence of thermophilic cyanobacteria strain Thermosynechococcus elongatus PKUAC-SCTE542.</title>
        <authorList>
            <person name="Liang Y."/>
            <person name="Tang J."/>
            <person name="Daroch M."/>
        </authorList>
    </citation>
    <scope>NUCLEOTIDE SEQUENCE [LARGE SCALE GENOMIC DNA]</scope>
    <source>
        <strain evidence="2">E542</strain>
    </source>
</reference>
<dbReference type="Proteomes" id="UP000261812">
    <property type="component" value="Chromosome"/>
</dbReference>
<dbReference type="RefSeq" id="WP_011056228.1">
    <property type="nucleotide sequence ID" value="NZ_CP032152.1"/>
</dbReference>
<protein>
    <submittedName>
        <fullName evidence="1">DUF2811 domain-containing protein</fullName>
    </submittedName>
</protein>
<organism evidence="1 2">
    <name type="scientific">Thermosynechococcus sichuanensis E542</name>
    <dbReference type="NCBI Taxonomy" id="2016101"/>
    <lineage>
        <taxon>Bacteria</taxon>
        <taxon>Bacillati</taxon>
        <taxon>Cyanobacteriota</taxon>
        <taxon>Cyanophyceae</taxon>
        <taxon>Acaryochloridales</taxon>
        <taxon>Thermosynechococcaceae</taxon>
        <taxon>Thermosynechococcus</taxon>
        <taxon>Thermosynechococcus sichuanensis</taxon>
    </lineage>
</organism>